<dbReference type="InterPro" id="IPR036388">
    <property type="entry name" value="WH-like_DNA-bd_sf"/>
</dbReference>
<reference evidence="2" key="1">
    <citation type="submission" date="2019-10" db="EMBL/GenBank/DDBJ databases">
        <title>Description of Paenibacillus glebae sp. nov.</title>
        <authorList>
            <person name="Carlier A."/>
            <person name="Qi S."/>
        </authorList>
    </citation>
    <scope>NUCLEOTIDE SEQUENCE</scope>
    <source>
        <strain evidence="2">LMG 31456</strain>
    </source>
</reference>
<feature type="domain" description="RNA polymerase sigma factor 70 region 4 type 2" evidence="1">
    <location>
        <begin position="107"/>
        <end position="158"/>
    </location>
</feature>
<gene>
    <name evidence="2" type="ORF">GC093_20595</name>
</gene>
<dbReference type="SUPFAM" id="SSF88659">
    <property type="entry name" value="Sigma3 and sigma4 domains of RNA polymerase sigma factors"/>
    <property type="match status" value="1"/>
</dbReference>
<dbReference type="GO" id="GO:0003677">
    <property type="term" value="F:DNA binding"/>
    <property type="evidence" value="ECO:0007669"/>
    <property type="project" value="InterPro"/>
</dbReference>
<dbReference type="GO" id="GO:0016987">
    <property type="term" value="F:sigma factor activity"/>
    <property type="evidence" value="ECO:0007669"/>
    <property type="project" value="InterPro"/>
</dbReference>
<dbReference type="InterPro" id="IPR013324">
    <property type="entry name" value="RNA_pol_sigma_r3/r4-like"/>
</dbReference>
<evidence type="ECO:0000313" key="2">
    <source>
        <dbReference type="EMBL" id="NOU95610.1"/>
    </source>
</evidence>
<evidence type="ECO:0000259" key="1">
    <source>
        <dbReference type="Pfam" id="PF08281"/>
    </source>
</evidence>
<keyword evidence="3" id="KW-1185">Reference proteome</keyword>
<comment type="caution">
    <text evidence="2">The sequence shown here is derived from an EMBL/GenBank/DDBJ whole genome shotgun (WGS) entry which is preliminary data.</text>
</comment>
<protein>
    <recommendedName>
        <fullName evidence="1">RNA polymerase sigma factor 70 region 4 type 2 domain-containing protein</fullName>
    </recommendedName>
</protein>
<dbReference type="RefSeq" id="WP_171653827.1">
    <property type="nucleotide sequence ID" value="NZ_WHOD01000071.1"/>
</dbReference>
<dbReference type="Pfam" id="PF08281">
    <property type="entry name" value="Sigma70_r4_2"/>
    <property type="match status" value="1"/>
</dbReference>
<dbReference type="Proteomes" id="UP000641588">
    <property type="component" value="Unassembled WGS sequence"/>
</dbReference>
<dbReference type="CDD" id="cd06171">
    <property type="entry name" value="Sigma70_r4"/>
    <property type="match status" value="1"/>
</dbReference>
<name>A0A972GZ97_9BACL</name>
<evidence type="ECO:0000313" key="3">
    <source>
        <dbReference type="Proteomes" id="UP000641588"/>
    </source>
</evidence>
<organism evidence="2 3">
    <name type="scientific">Paenibacillus foliorum</name>
    <dbReference type="NCBI Taxonomy" id="2654974"/>
    <lineage>
        <taxon>Bacteria</taxon>
        <taxon>Bacillati</taxon>
        <taxon>Bacillota</taxon>
        <taxon>Bacilli</taxon>
        <taxon>Bacillales</taxon>
        <taxon>Paenibacillaceae</taxon>
        <taxon>Paenibacillus</taxon>
    </lineage>
</organism>
<dbReference type="AlphaFoldDB" id="A0A972GZ97"/>
<proteinExistence type="predicted"/>
<dbReference type="Gene3D" id="1.10.10.10">
    <property type="entry name" value="Winged helix-like DNA-binding domain superfamily/Winged helix DNA-binding domain"/>
    <property type="match status" value="1"/>
</dbReference>
<sequence>MANEHWNASIIDLIPAYRHTKRMIEKAKDACDPKEQKAQRELFGSMIQDCEYVLEWLATGRRPGSMRGVEKRYERPWDPAWLDRYESPNGWTVQRESRELTADECFRLEEAMHDLTDREKQCFIMYHVDGMSEYDIALELHLGRSTVQKFLERAAKKIEDAKMNSLFLLE</sequence>
<dbReference type="InterPro" id="IPR013249">
    <property type="entry name" value="RNA_pol_sigma70_r4_t2"/>
</dbReference>
<accession>A0A972GZ97</accession>
<dbReference type="EMBL" id="WHOD01000071">
    <property type="protein sequence ID" value="NOU95610.1"/>
    <property type="molecule type" value="Genomic_DNA"/>
</dbReference>
<dbReference type="GO" id="GO:0006352">
    <property type="term" value="P:DNA-templated transcription initiation"/>
    <property type="evidence" value="ECO:0007669"/>
    <property type="project" value="InterPro"/>
</dbReference>